<evidence type="ECO:0000256" key="1">
    <source>
        <dbReference type="SAM" id="Coils"/>
    </source>
</evidence>
<sequence>MATEDKFNQLLQFLKRNPGYDGKVSIYGHSLGSVLSYDILCHQENLSSPFPMDWMYKEHPRSEESSRDMKHVLSNNLECNNSNIVSEAKDIVDPVDEEMITEQSTLLQEDGLADDFSTMLSPLVSDLDETATDSNFKKMGGKESLHEFVPGSSDVLSQERDYLCEGTEMKLDGPTSGVGNMVVKGNEDTGNKEKEINTLMEEIDSLKAKIADLESKCGGGNANEKGKATENKPKQSISEMLALGQDEAPKNYTPYIKYTKLEFKVDTFFAVGSPLGVFLSLRNIRIGLGKGQKYWAEENINEEMPASYRIEPLVCKEFISKRPAIIPYHKGGRRLHIGFQELTEDLASRSQAIMNHLNFVKVKVLAVCQSRIAYGEEEENAHEKEERTYGSIMMERLTGNEGRIDHMLQDKTFKHPYLQAIGAHTNYWRDHDTALFILKHLYREIPEDPNLPPESSEGTSKDKIGSTGWYDQSEAAEEELPLTFSDRMVARNFLSKSKKYMKSP</sequence>
<evidence type="ECO:0000313" key="4">
    <source>
        <dbReference type="EMBL" id="KAJ6693175.1"/>
    </source>
</evidence>
<name>A0A9Q0PRN6_SALVM</name>
<evidence type="ECO:0000313" key="5">
    <source>
        <dbReference type="Proteomes" id="UP001151529"/>
    </source>
</evidence>
<gene>
    <name evidence="4" type="ORF">OIU85_003984</name>
</gene>
<evidence type="ECO:0000259" key="3">
    <source>
        <dbReference type="PROSITE" id="PS51043"/>
    </source>
</evidence>
<dbReference type="AlphaFoldDB" id="A0A9Q0PRN6"/>
<dbReference type="InterPro" id="IPR029058">
    <property type="entry name" value="AB_hydrolase_fold"/>
</dbReference>
<dbReference type="GO" id="GO:0046872">
    <property type="term" value="F:metal ion binding"/>
    <property type="evidence" value="ECO:0007669"/>
    <property type="project" value="InterPro"/>
</dbReference>
<keyword evidence="1" id="KW-0175">Coiled coil</keyword>
<dbReference type="GO" id="GO:0005737">
    <property type="term" value="C:cytoplasm"/>
    <property type="evidence" value="ECO:0007669"/>
    <property type="project" value="TreeGrafter"/>
</dbReference>
<feature type="region of interest" description="Disordered" evidence="2">
    <location>
        <begin position="448"/>
        <end position="472"/>
    </location>
</feature>
<dbReference type="Proteomes" id="UP001151529">
    <property type="component" value="Chromosome 13"/>
</dbReference>
<dbReference type="PANTHER" id="PTHR23509">
    <property type="entry name" value="PA-PL1 PHOSPHOLIPASE FAMILY"/>
    <property type="match status" value="1"/>
</dbReference>
<dbReference type="EMBL" id="JAPFFL010000011">
    <property type="protein sequence ID" value="KAJ6693175.1"/>
    <property type="molecule type" value="Genomic_DNA"/>
</dbReference>
<feature type="region of interest" description="Disordered" evidence="2">
    <location>
        <begin position="168"/>
        <end position="189"/>
    </location>
</feature>
<accession>A0A9Q0PRN6</accession>
<dbReference type="Pfam" id="PF02862">
    <property type="entry name" value="DDHD"/>
    <property type="match status" value="1"/>
</dbReference>
<dbReference type="GO" id="GO:0004620">
    <property type="term" value="F:phospholipase activity"/>
    <property type="evidence" value="ECO:0007669"/>
    <property type="project" value="TreeGrafter"/>
</dbReference>
<reference evidence="4" key="2">
    <citation type="journal article" date="2023" name="Int. J. Mol. Sci.">
        <title>De Novo Assembly and Annotation of 11 Diverse Shrub Willow (Salix) Genomes Reveals Novel Gene Organization in Sex-Linked Regions.</title>
        <authorList>
            <person name="Hyden B."/>
            <person name="Feng K."/>
            <person name="Yates T.B."/>
            <person name="Jawdy S."/>
            <person name="Cereghino C."/>
            <person name="Smart L.B."/>
            <person name="Muchero W."/>
        </authorList>
    </citation>
    <scope>NUCLEOTIDE SEQUENCE [LARGE SCALE GENOMIC DNA]</scope>
    <source>
        <tissue evidence="4">Shoot tip</tissue>
    </source>
</reference>
<organism evidence="4 5">
    <name type="scientific">Salix viminalis</name>
    <name type="common">Common osier</name>
    <name type="synonym">Basket willow</name>
    <dbReference type="NCBI Taxonomy" id="40686"/>
    <lineage>
        <taxon>Eukaryota</taxon>
        <taxon>Viridiplantae</taxon>
        <taxon>Streptophyta</taxon>
        <taxon>Embryophyta</taxon>
        <taxon>Tracheophyta</taxon>
        <taxon>Spermatophyta</taxon>
        <taxon>Magnoliopsida</taxon>
        <taxon>eudicotyledons</taxon>
        <taxon>Gunneridae</taxon>
        <taxon>Pentapetalae</taxon>
        <taxon>rosids</taxon>
        <taxon>fabids</taxon>
        <taxon>Malpighiales</taxon>
        <taxon>Salicaceae</taxon>
        <taxon>Saliceae</taxon>
        <taxon>Salix</taxon>
    </lineage>
</organism>
<dbReference type="PROSITE" id="PS51043">
    <property type="entry name" value="DDHD"/>
    <property type="match status" value="1"/>
</dbReference>
<dbReference type="SUPFAM" id="SSF53474">
    <property type="entry name" value="alpha/beta-Hydrolases"/>
    <property type="match status" value="1"/>
</dbReference>
<proteinExistence type="predicted"/>
<dbReference type="OrthoDB" id="431378at2759"/>
<dbReference type="InterPro" id="IPR004177">
    <property type="entry name" value="DDHD_dom"/>
</dbReference>
<dbReference type="InterPro" id="IPR058055">
    <property type="entry name" value="PA-PLA1"/>
</dbReference>
<protein>
    <recommendedName>
        <fullName evidence="3">DDHD domain-containing protein</fullName>
    </recommendedName>
</protein>
<reference evidence="4" key="1">
    <citation type="submission" date="2022-11" db="EMBL/GenBank/DDBJ databases">
        <authorList>
            <person name="Hyden B.L."/>
            <person name="Feng K."/>
            <person name="Yates T."/>
            <person name="Jawdy S."/>
            <person name="Smart L.B."/>
            <person name="Muchero W."/>
        </authorList>
    </citation>
    <scope>NUCLEOTIDE SEQUENCE</scope>
    <source>
        <tissue evidence="4">Shoot tip</tissue>
    </source>
</reference>
<dbReference type="SMART" id="SM01127">
    <property type="entry name" value="DDHD"/>
    <property type="match status" value="1"/>
</dbReference>
<keyword evidence="5" id="KW-1185">Reference proteome</keyword>
<evidence type="ECO:0000256" key="2">
    <source>
        <dbReference type="SAM" id="MobiDB-lite"/>
    </source>
</evidence>
<dbReference type="PANTHER" id="PTHR23509:SF10">
    <property type="entry name" value="LD21067P"/>
    <property type="match status" value="1"/>
</dbReference>
<feature type="coiled-coil region" evidence="1">
    <location>
        <begin position="189"/>
        <end position="216"/>
    </location>
</feature>
<comment type="caution">
    <text evidence="4">The sequence shown here is derived from an EMBL/GenBank/DDBJ whole genome shotgun (WGS) entry which is preliminary data.</text>
</comment>
<feature type="domain" description="DDHD" evidence="3">
    <location>
        <begin position="261"/>
        <end position="443"/>
    </location>
</feature>